<dbReference type="SUPFAM" id="SSF51735">
    <property type="entry name" value="NAD(P)-binding Rossmann-fold domains"/>
    <property type="match status" value="1"/>
</dbReference>
<reference evidence="2" key="1">
    <citation type="journal article" date="2019" name="Int. J. Syst. Evol. Microbiol.">
        <title>The Global Catalogue of Microorganisms (GCM) 10K type strain sequencing project: providing services to taxonomists for standard genome sequencing and annotation.</title>
        <authorList>
            <consortium name="The Broad Institute Genomics Platform"/>
            <consortium name="The Broad Institute Genome Sequencing Center for Infectious Disease"/>
            <person name="Wu L."/>
            <person name="Ma J."/>
        </authorList>
    </citation>
    <scope>NUCLEOTIDE SEQUENCE [LARGE SCALE GENOMIC DNA]</scope>
    <source>
        <strain evidence="2">NBRC 103632</strain>
    </source>
</reference>
<dbReference type="InterPro" id="IPR036291">
    <property type="entry name" value="NAD(P)-bd_dom_sf"/>
</dbReference>
<dbReference type="EMBL" id="JBHSFZ010000058">
    <property type="protein sequence ID" value="MFC4595669.1"/>
    <property type="molecule type" value="Genomic_DNA"/>
</dbReference>
<sequence length="38" mass="4314">MAINYARDRIRVNAVCPSVINMPLNASIPKRDRWEDGA</sequence>
<dbReference type="RefSeq" id="WP_380806132.1">
    <property type="nucleotide sequence ID" value="NZ_JBHSFZ010000058.1"/>
</dbReference>
<evidence type="ECO:0008006" key="3">
    <source>
        <dbReference type="Google" id="ProtNLM"/>
    </source>
</evidence>
<dbReference type="Proteomes" id="UP001595957">
    <property type="component" value="Unassembled WGS sequence"/>
</dbReference>
<keyword evidence="2" id="KW-1185">Reference proteome</keyword>
<accession>A0ABV9F397</accession>
<comment type="caution">
    <text evidence="1">The sequence shown here is derived from an EMBL/GenBank/DDBJ whole genome shotgun (WGS) entry which is preliminary data.</text>
</comment>
<evidence type="ECO:0000313" key="1">
    <source>
        <dbReference type="EMBL" id="MFC4595669.1"/>
    </source>
</evidence>
<organism evidence="1 2">
    <name type="scientific">Sphingobium tyrosinilyticum</name>
    <dbReference type="NCBI Taxonomy" id="2715436"/>
    <lineage>
        <taxon>Bacteria</taxon>
        <taxon>Pseudomonadati</taxon>
        <taxon>Pseudomonadota</taxon>
        <taxon>Alphaproteobacteria</taxon>
        <taxon>Sphingomonadales</taxon>
        <taxon>Sphingomonadaceae</taxon>
        <taxon>Sphingobium</taxon>
    </lineage>
</organism>
<proteinExistence type="predicted"/>
<evidence type="ECO:0000313" key="2">
    <source>
        <dbReference type="Proteomes" id="UP001595957"/>
    </source>
</evidence>
<name>A0ABV9F397_9SPHN</name>
<protein>
    <recommendedName>
        <fullName evidence="3">SDR family oxidoreductase</fullName>
    </recommendedName>
</protein>
<gene>
    <name evidence="1" type="ORF">ACFO3E_16015</name>
</gene>